<keyword evidence="5" id="KW-0131">Cell cycle</keyword>
<evidence type="ECO:0000256" key="4">
    <source>
        <dbReference type="ARBA" id="ARBA00023242"/>
    </source>
</evidence>
<feature type="compositionally biased region" description="Basic and acidic residues" evidence="6">
    <location>
        <begin position="1441"/>
        <end position="1453"/>
    </location>
</feature>
<comment type="subcellular location">
    <subcellularLocation>
        <location evidence="1">Nucleus</location>
    </subcellularLocation>
</comment>
<evidence type="ECO:0000256" key="2">
    <source>
        <dbReference type="ARBA" id="ARBA00022618"/>
    </source>
</evidence>
<feature type="compositionally biased region" description="Basic and acidic residues" evidence="6">
    <location>
        <begin position="1302"/>
        <end position="1313"/>
    </location>
</feature>
<feature type="compositionally biased region" description="Basic and acidic residues" evidence="6">
    <location>
        <begin position="1080"/>
        <end position="1093"/>
    </location>
</feature>
<feature type="compositionally biased region" description="Basic and acidic residues" evidence="6">
    <location>
        <begin position="1186"/>
        <end position="1207"/>
    </location>
</feature>
<feature type="region of interest" description="Disordered" evidence="6">
    <location>
        <begin position="1070"/>
        <end position="1391"/>
    </location>
</feature>
<keyword evidence="4" id="KW-0539">Nucleus</keyword>
<dbReference type="GO" id="GO:0000785">
    <property type="term" value="C:chromatin"/>
    <property type="evidence" value="ECO:0007669"/>
    <property type="project" value="TreeGrafter"/>
</dbReference>
<keyword evidence="3" id="KW-0498">Mitosis</keyword>
<evidence type="ECO:0000256" key="5">
    <source>
        <dbReference type="ARBA" id="ARBA00023306"/>
    </source>
</evidence>
<dbReference type="STRING" id="27835.A0A0N4Y488"/>
<dbReference type="OMA" id="ECYQVRE"/>
<evidence type="ECO:0000313" key="9">
    <source>
        <dbReference type="WBParaSite" id="NBR_0001069101-mRNA-1"/>
    </source>
</evidence>
<dbReference type="InterPro" id="IPR011989">
    <property type="entry name" value="ARM-like"/>
</dbReference>
<dbReference type="GO" id="GO:0051301">
    <property type="term" value="P:cell division"/>
    <property type="evidence" value="ECO:0007669"/>
    <property type="project" value="UniProtKB-KW"/>
</dbReference>
<proteinExistence type="predicted"/>
<organism evidence="9">
    <name type="scientific">Nippostrongylus brasiliensis</name>
    <name type="common">Rat hookworm</name>
    <dbReference type="NCBI Taxonomy" id="27835"/>
    <lineage>
        <taxon>Eukaryota</taxon>
        <taxon>Metazoa</taxon>
        <taxon>Ecdysozoa</taxon>
        <taxon>Nematoda</taxon>
        <taxon>Chromadorea</taxon>
        <taxon>Rhabditida</taxon>
        <taxon>Rhabditina</taxon>
        <taxon>Rhabditomorpha</taxon>
        <taxon>Strongyloidea</taxon>
        <taxon>Heligmosomidae</taxon>
        <taxon>Nippostrongylus</taxon>
    </lineage>
</organism>
<protein>
    <submittedName>
        <fullName evidence="9">DRIM domain-containing protein</fullName>
    </submittedName>
</protein>
<dbReference type="PANTHER" id="PTHR12663:SF0">
    <property type="entry name" value="PRECOCIOUS DISSOCIATION OF SISTERS 5, ISOFORM A"/>
    <property type="match status" value="1"/>
</dbReference>
<dbReference type="GO" id="GO:0007064">
    <property type="term" value="P:mitotic sister chromatid cohesion"/>
    <property type="evidence" value="ECO:0007669"/>
    <property type="project" value="InterPro"/>
</dbReference>
<dbReference type="Gene3D" id="1.25.10.10">
    <property type="entry name" value="Leucine-rich Repeat Variant"/>
    <property type="match status" value="1"/>
</dbReference>
<dbReference type="InterPro" id="IPR039776">
    <property type="entry name" value="Pds5"/>
</dbReference>
<feature type="compositionally biased region" description="Basic and acidic residues" evidence="6">
    <location>
        <begin position="1151"/>
        <end position="1169"/>
    </location>
</feature>
<dbReference type="Proteomes" id="UP000271162">
    <property type="component" value="Unassembled WGS sequence"/>
</dbReference>
<dbReference type="WBParaSite" id="NBR_0001069101-mRNA-1">
    <property type="protein sequence ID" value="NBR_0001069101-mRNA-1"/>
    <property type="gene ID" value="NBR_0001069101"/>
</dbReference>
<accession>A0A0N4Y488</accession>
<dbReference type="SUPFAM" id="SSF48371">
    <property type="entry name" value="ARM repeat"/>
    <property type="match status" value="1"/>
</dbReference>
<dbReference type="EMBL" id="UYSL01020366">
    <property type="protein sequence ID" value="VDL74281.1"/>
    <property type="molecule type" value="Genomic_DNA"/>
</dbReference>
<keyword evidence="8" id="KW-1185">Reference proteome</keyword>
<feature type="compositionally biased region" description="Basic and acidic residues" evidence="6">
    <location>
        <begin position="64"/>
        <end position="73"/>
    </location>
</feature>
<gene>
    <name evidence="7" type="ORF">NBR_LOCUS10692</name>
</gene>
<name>A0A0N4Y488_NIPBR</name>
<feature type="compositionally biased region" description="Polar residues" evidence="6">
    <location>
        <begin position="1373"/>
        <end position="1386"/>
    </location>
</feature>
<keyword evidence="2" id="KW-0132">Cell division</keyword>
<reference evidence="9" key="1">
    <citation type="submission" date="2017-02" db="UniProtKB">
        <authorList>
            <consortium name="WormBaseParasite"/>
        </authorList>
    </citation>
    <scope>IDENTIFICATION</scope>
</reference>
<reference evidence="7 8" key="2">
    <citation type="submission" date="2018-11" db="EMBL/GenBank/DDBJ databases">
        <authorList>
            <consortium name="Pathogen Informatics"/>
        </authorList>
    </citation>
    <scope>NUCLEOTIDE SEQUENCE [LARGE SCALE GENOMIC DNA]</scope>
</reference>
<dbReference type="InterPro" id="IPR016024">
    <property type="entry name" value="ARM-type_fold"/>
</dbReference>
<sequence length="1461" mass="165812">MFIIKALKGLESPKNPLFRRYFYLLENLSVVSTLVLCLELPQDDANQVIRLLLKTAMEVANGKEWKRETRETSADGSATDDDGEEKSDNRDKVIALLIGMITKLLRDVDQVSTEVLDVLFFYLINPQKLNNRESYNMARQIIQVSQTSLEAAVQSLLTQSLLSGGLPQECDLVGSGRKKLHDVILELHEVAPELVAPVLPQICSSLRAEDDQQRLLATKLVGKLASSAKALFYDDHPKLWKFYLDRFKDTSNEVRETCAKDAHEILLRHCQLRGQISSSLSSLTRDLDDSPKIRQEVIAKLLHLYFKVVMSEEHTASETASVAIIPKRALALYMLASMTEEKLMIERYFSSYIIPYKMEMTKRVRSMVELFARLDKFEAHGQVFKLKFWLYSPDSVILMNRQLLTNHMGIQIPLSTEFFRVFAEIVARSAVHRRILREMLDIISRQAASEDKAQLQSKIQRISSTHHDPTGFSIALKHFANLLSTDQKCFEYAEYLVSNEYTTSRVEEVCKELVARSLDVGTIPKDCLTNIRRYVERVAPLVMDQDSAAEFLKVLLRLQSDAECSNMEAIAKLPSTLRLFKVWGESFPNLFSRSDAVHSILKMVGSDDVKIVEAGLQVMYHISLQSSLKVKEQDWCSTAVDQVWDVLKSENDGFGRCCKLAVRVTCRLLGKEECTKRFNEIYQEIEERVTMDNPGACVNAMQVIAEFHRDLPQEFGPRVKSLITDVIVSGFILSPETDHVEVAEDFLKPLEEQPVSVYCAPKIYGMKLLARYLFTCSGEAEDDSLAMKTFKMLKELIAAGGDIHDPCMNISVVERAWLRAVAGSSLLKLCYIQKYSQMMSVDQFAVLANLMIDPAECVRSYFVRRLNKGISRNRLTIEYLALFSLAGLLQPADAEEESTVKSYRDQCRGFLVSAINRRRGLIQSPGFSSMYLPYHQPEYVVAYSVWLLANQPMLTTHTNLTSMAALQECLWFVIDTFLPKKESTDFEFIYRLLQDIKESNDAQYEKRHKKGEIGEAEVVGHSKKMWALADLGMLMLTYRAKVTIRHEPRKPLLSTRFFIRDKKSTHAGTVYAPHELIDDEKERNGKLPVDGKGRSFNTTSNVTKKGSKNATKLRKARTKREKDMDSSDTISSPERTNITSNTRRHTNRVPLKVEQESVVVRETRSDRRKPPSSSEEDITNMKKTRSPLERSTRDSHKQVLSPEESKSNKRTPPSPPPQTDVKRERRKRVLSPEEVKSDRRKAEMSPEVNKDKGKLPQSPATDKRDKRRNPTSQEETKKDKRKPQTPPEEVRRERRKPLPLIEEVKASTAEERKEKRKPPSSPVNSKGAVATRTSSRTGRGKSNGTVASRSSNADDDEDDASPSTSKAPLPSRSLRSIASPQPSPATSPVKASLLISSKNGTTLRFMAESPFKLFPRFSSVIEVYQKAHRERQFGGQWTAQEKLRESRTTKEGATHSNGRLS</sequence>
<feature type="compositionally biased region" description="Basic and acidic residues" evidence="6">
    <location>
        <begin position="1230"/>
        <end position="1254"/>
    </location>
</feature>
<evidence type="ECO:0000313" key="7">
    <source>
        <dbReference type="EMBL" id="VDL74281.1"/>
    </source>
</evidence>
<evidence type="ECO:0000256" key="1">
    <source>
        <dbReference type="ARBA" id="ARBA00004123"/>
    </source>
</evidence>
<feature type="compositionally biased region" description="Basic residues" evidence="6">
    <location>
        <begin position="1105"/>
        <end position="1119"/>
    </location>
</feature>
<dbReference type="GO" id="GO:0005634">
    <property type="term" value="C:nucleus"/>
    <property type="evidence" value="ECO:0007669"/>
    <property type="project" value="UniProtKB-SubCell"/>
</dbReference>
<dbReference type="PANTHER" id="PTHR12663">
    <property type="entry name" value="ANDROGEN INDUCED INHIBITOR OF PROLIFERATION AS3 / PDS5-RELATED"/>
    <property type="match status" value="1"/>
</dbReference>
<feature type="compositionally biased region" description="Polar residues" evidence="6">
    <location>
        <begin position="1095"/>
        <end position="1104"/>
    </location>
</feature>
<evidence type="ECO:0000313" key="8">
    <source>
        <dbReference type="Proteomes" id="UP000271162"/>
    </source>
</evidence>
<evidence type="ECO:0000256" key="6">
    <source>
        <dbReference type="SAM" id="MobiDB-lite"/>
    </source>
</evidence>
<feature type="compositionally biased region" description="Polar residues" evidence="6">
    <location>
        <begin position="1331"/>
        <end position="1346"/>
    </location>
</feature>
<feature type="region of interest" description="Disordered" evidence="6">
    <location>
        <begin position="1435"/>
        <end position="1461"/>
    </location>
</feature>
<feature type="region of interest" description="Disordered" evidence="6">
    <location>
        <begin position="64"/>
        <end position="86"/>
    </location>
</feature>
<dbReference type="Pfam" id="PF20168">
    <property type="entry name" value="PDS5"/>
    <property type="match status" value="1"/>
</dbReference>
<evidence type="ECO:0000256" key="3">
    <source>
        <dbReference type="ARBA" id="ARBA00022776"/>
    </source>
</evidence>
<feature type="compositionally biased region" description="Polar residues" evidence="6">
    <location>
        <begin position="1127"/>
        <end position="1141"/>
    </location>
</feature>
<dbReference type="GO" id="GO:0006281">
    <property type="term" value="P:DNA repair"/>
    <property type="evidence" value="ECO:0007669"/>
    <property type="project" value="TreeGrafter"/>
</dbReference>